<feature type="chain" id="PRO_5007580732" evidence="1">
    <location>
        <begin position="21"/>
        <end position="186"/>
    </location>
</feature>
<comment type="caution">
    <text evidence="2">The sequence shown here is derived from an EMBL/GenBank/DDBJ whole genome shotgun (WGS) entry which is preliminary data.</text>
</comment>
<dbReference type="PANTHER" id="PTHR34883">
    <property type="entry name" value="SERINE-RICH PROTEIN, PUTATIVE-RELATED-RELATED"/>
    <property type="match status" value="1"/>
</dbReference>
<dbReference type="Proteomes" id="UP000076580">
    <property type="component" value="Chromosome 02"/>
</dbReference>
<dbReference type="EMBL" id="LAYC01000002">
    <property type="protein sequence ID" value="KYK57631.1"/>
    <property type="molecule type" value="Genomic_DNA"/>
</dbReference>
<dbReference type="GeneID" id="63717286"/>
<keyword evidence="3" id="KW-1185">Reference proteome</keyword>
<evidence type="ECO:0000313" key="2">
    <source>
        <dbReference type="EMBL" id="KYK57631.1"/>
    </source>
</evidence>
<dbReference type="SUPFAM" id="SSF49503">
    <property type="entry name" value="Cupredoxins"/>
    <property type="match status" value="1"/>
</dbReference>
<dbReference type="STRING" id="98403.A0A151GKR7"/>
<proteinExistence type="predicted"/>
<dbReference type="RefSeq" id="XP_040656983.1">
    <property type="nucleotide sequence ID" value="XM_040801950.1"/>
</dbReference>
<dbReference type="InParanoid" id="A0A151GKR7"/>
<dbReference type="CDD" id="cd00920">
    <property type="entry name" value="Cupredoxin"/>
    <property type="match status" value="1"/>
</dbReference>
<evidence type="ECO:0000313" key="3">
    <source>
        <dbReference type="Proteomes" id="UP000076580"/>
    </source>
</evidence>
<keyword evidence="1" id="KW-0732">Signal</keyword>
<dbReference type="InterPro" id="IPR052953">
    <property type="entry name" value="Ser-rich/MCO-related"/>
</dbReference>
<protein>
    <submittedName>
        <fullName evidence="2">Plastocyanin-like domain-containing protein</fullName>
    </submittedName>
</protein>
<gene>
    <name evidence="2" type="ORF">DCS_04643</name>
</gene>
<name>A0A151GKR7_DRECN</name>
<accession>A0A151GKR7</accession>
<dbReference type="OrthoDB" id="5415867at2759"/>
<evidence type="ECO:0000256" key="1">
    <source>
        <dbReference type="SAM" id="SignalP"/>
    </source>
</evidence>
<dbReference type="Gene3D" id="2.60.40.420">
    <property type="entry name" value="Cupredoxins - blue copper proteins"/>
    <property type="match status" value="1"/>
</dbReference>
<reference evidence="2 3" key="1">
    <citation type="journal article" date="2016" name="Sci. Rep.">
        <title>Insights into Adaptations to a Near-Obligate Nematode Endoparasitic Lifestyle from the Finished Genome of Drechmeria coniospora.</title>
        <authorList>
            <person name="Zhang L."/>
            <person name="Zhou Z."/>
            <person name="Guo Q."/>
            <person name="Fokkens L."/>
            <person name="Miskei M."/>
            <person name="Pocsi I."/>
            <person name="Zhang W."/>
            <person name="Chen M."/>
            <person name="Wang L."/>
            <person name="Sun Y."/>
            <person name="Donzelli B.G."/>
            <person name="Gibson D.M."/>
            <person name="Nelson D.R."/>
            <person name="Luo J.G."/>
            <person name="Rep M."/>
            <person name="Liu H."/>
            <person name="Yang S."/>
            <person name="Wang J."/>
            <person name="Krasnoff S.B."/>
            <person name="Xu Y."/>
            <person name="Molnar I."/>
            <person name="Lin M."/>
        </authorList>
    </citation>
    <scope>NUCLEOTIDE SEQUENCE [LARGE SCALE GENOMIC DNA]</scope>
    <source>
        <strain evidence="2 3">ARSEF 6962</strain>
    </source>
</reference>
<feature type="signal peptide" evidence="1">
    <location>
        <begin position="1"/>
        <end position="20"/>
    </location>
</feature>
<dbReference type="AlphaFoldDB" id="A0A151GKR7"/>
<sequence>MRSHRTFALVALVVAATVSAAPTLTVRQDASKTVPHTGVTHSVVAGLAGLRFDPDNVVAEIGDVIEWHFLPRNHSIAQSNFGNPCQPLADGASFFAGFNFFTQQGQAPDVFQIVVEDKKTIWYYCPQQGGSHCQNGMVGVINQNFDNQRFSLARHKELAAMTGVSVIPPVVQGGKVIRNPNPNGGF</sequence>
<dbReference type="PANTHER" id="PTHR34883:SF15">
    <property type="entry name" value="EXTRACELLULAR SERINE-RICH PROTEIN"/>
    <property type="match status" value="1"/>
</dbReference>
<dbReference type="InterPro" id="IPR008972">
    <property type="entry name" value="Cupredoxin"/>
</dbReference>
<organism evidence="2 3">
    <name type="scientific">Drechmeria coniospora</name>
    <name type="common">Nematophagous fungus</name>
    <name type="synonym">Meria coniospora</name>
    <dbReference type="NCBI Taxonomy" id="98403"/>
    <lineage>
        <taxon>Eukaryota</taxon>
        <taxon>Fungi</taxon>
        <taxon>Dikarya</taxon>
        <taxon>Ascomycota</taxon>
        <taxon>Pezizomycotina</taxon>
        <taxon>Sordariomycetes</taxon>
        <taxon>Hypocreomycetidae</taxon>
        <taxon>Hypocreales</taxon>
        <taxon>Ophiocordycipitaceae</taxon>
        <taxon>Drechmeria</taxon>
    </lineage>
</organism>